<comment type="caution">
    <text evidence="7">The sequence shown here is derived from an EMBL/GenBank/DDBJ whole genome shotgun (WGS) entry which is preliminary data.</text>
</comment>
<evidence type="ECO:0000256" key="4">
    <source>
        <dbReference type="ARBA" id="ARBA00023242"/>
    </source>
</evidence>
<dbReference type="PANTHER" id="PTHR12838:SF0">
    <property type="entry name" value="U3 SMALL NUCLEOLAR RNA-ASSOCIATED PROTEIN 11-RELATED"/>
    <property type="match status" value="1"/>
</dbReference>
<accession>A0A1V9X5Z5</accession>
<dbReference type="FunCoup" id="A0A1V9X5Z5">
    <property type="interactions" value="841"/>
</dbReference>
<dbReference type="EMBL" id="MNPL01023331">
    <property type="protein sequence ID" value="OQR68793.1"/>
    <property type="molecule type" value="Genomic_DNA"/>
</dbReference>
<keyword evidence="3 5" id="KW-0698">rRNA processing</keyword>
<dbReference type="InterPro" id="IPR007144">
    <property type="entry name" value="SSU_processome_Utp11"/>
</dbReference>
<feature type="coiled-coil region" evidence="6">
    <location>
        <begin position="33"/>
        <end position="63"/>
    </location>
</feature>
<dbReference type="InParanoid" id="A0A1V9X5Z5"/>
<protein>
    <recommendedName>
        <fullName evidence="5">U3 small nucleolar RNA-associated protein 11</fullName>
        <shortName evidence="5">U3 snoRNA-associated protein 11</shortName>
    </recommendedName>
</protein>
<keyword evidence="4 5" id="KW-0539">Nucleus</keyword>
<name>A0A1V9X5Z5_9ACAR</name>
<reference evidence="7 8" key="1">
    <citation type="journal article" date="2017" name="Gigascience">
        <title>Draft genome of the honey bee ectoparasitic mite, Tropilaelaps mercedesae, is shaped by the parasitic life history.</title>
        <authorList>
            <person name="Dong X."/>
            <person name="Armstrong S.D."/>
            <person name="Xia D."/>
            <person name="Makepeace B.L."/>
            <person name="Darby A.C."/>
            <person name="Kadowaki T."/>
        </authorList>
    </citation>
    <scope>NUCLEOTIDE SEQUENCE [LARGE SCALE GENOMIC DNA]</scope>
    <source>
        <strain evidence="7">Wuxi-XJTLU</strain>
    </source>
</reference>
<evidence type="ECO:0000256" key="3">
    <source>
        <dbReference type="ARBA" id="ARBA00022552"/>
    </source>
</evidence>
<dbReference type="GO" id="GO:0006364">
    <property type="term" value="P:rRNA processing"/>
    <property type="evidence" value="ECO:0007669"/>
    <property type="project" value="UniProtKB-UniRule"/>
</dbReference>
<dbReference type="AlphaFoldDB" id="A0A1V9X5Z5"/>
<keyword evidence="6" id="KW-0175">Coiled coil</keyword>
<comment type="function">
    <text evidence="5">Involved in nucleolar processing of pre-18S ribosomal RNA.</text>
</comment>
<gene>
    <name evidence="7" type="ORF">BIW11_12677</name>
</gene>
<dbReference type="STRING" id="418985.A0A1V9X5Z5"/>
<evidence type="ECO:0000256" key="2">
    <source>
        <dbReference type="ARBA" id="ARBA00008105"/>
    </source>
</evidence>
<dbReference type="Proteomes" id="UP000192247">
    <property type="component" value="Unassembled WGS sequence"/>
</dbReference>
<evidence type="ECO:0000256" key="5">
    <source>
        <dbReference type="PIRNR" id="PIRNR015952"/>
    </source>
</evidence>
<dbReference type="PIRSF" id="PIRSF015952">
    <property type="entry name" value="U3snoRNP11"/>
    <property type="match status" value="1"/>
</dbReference>
<evidence type="ECO:0000313" key="8">
    <source>
        <dbReference type="Proteomes" id="UP000192247"/>
    </source>
</evidence>
<comment type="subcellular location">
    <subcellularLocation>
        <location evidence="1 5">Nucleus</location>
        <location evidence="1 5">Nucleolus</location>
    </subcellularLocation>
</comment>
<organism evidence="7 8">
    <name type="scientific">Tropilaelaps mercedesae</name>
    <dbReference type="NCBI Taxonomy" id="418985"/>
    <lineage>
        <taxon>Eukaryota</taxon>
        <taxon>Metazoa</taxon>
        <taxon>Ecdysozoa</taxon>
        <taxon>Arthropoda</taxon>
        <taxon>Chelicerata</taxon>
        <taxon>Arachnida</taxon>
        <taxon>Acari</taxon>
        <taxon>Parasitiformes</taxon>
        <taxon>Mesostigmata</taxon>
        <taxon>Gamasina</taxon>
        <taxon>Dermanyssoidea</taxon>
        <taxon>Laelapidae</taxon>
        <taxon>Tropilaelaps</taxon>
    </lineage>
</organism>
<evidence type="ECO:0000256" key="6">
    <source>
        <dbReference type="SAM" id="Coils"/>
    </source>
</evidence>
<evidence type="ECO:0000256" key="1">
    <source>
        <dbReference type="ARBA" id="ARBA00004604"/>
    </source>
</evidence>
<comment type="similarity">
    <text evidence="2 5">Belongs to the UTP11 family.</text>
</comment>
<dbReference type="OrthoDB" id="29058at2759"/>
<proteinExistence type="inferred from homology"/>
<comment type="subunit">
    <text evidence="5">Component of the ribosomal small subunit (SSU) processome.</text>
</comment>
<evidence type="ECO:0000313" key="7">
    <source>
        <dbReference type="EMBL" id="OQR68793.1"/>
    </source>
</evidence>
<dbReference type="PANTHER" id="PTHR12838">
    <property type="entry name" value="U3 SMALL NUCLEOLAR RNA-ASSOCIATED PROTEIN 11"/>
    <property type="match status" value="1"/>
</dbReference>
<dbReference type="Pfam" id="PF03998">
    <property type="entry name" value="Utp11"/>
    <property type="match status" value="1"/>
</dbReference>
<keyword evidence="8" id="KW-1185">Reference proteome</keyword>
<dbReference type="GO" id="GO:0032040">
    <property type="term" value="C:small-subunit processome"/>
    <property type="evidence" value="ECO:0007669"/>
    <property type="project" value="UniProtKB-UniRule"/>
</dbReference>
<sequence length="252" mass="29817">MSSFAKSNKAAQRIHKERHQLADRKHLGALEKRKDYRVRAKDANQKRAEIKRLRQKVLEKNLDEFYFHMKNSALVNGVHHDKVKGEEFTDEQLKLMQTQDFRYIQMKRVVETQKIEKLKGELHCIGITPEVTNKHTFFDDDGQPLKKVRNLGERLGTAEELVTRKYNRVQLEDLETEIAINENTLKEAAKESKRKYHELASRVKREHELRVLEEKVRIKKLLLDKKQPPKAKLKDGSKHHAPVYVWATERKR</sequence>